<protein>
    <submittedName>
        <fullName evidence="7">Penicillin binding transpeptidase domain protein</fullName>
    </submittedName>
    <submittedName>
        <fullName evidence="8">Penicillin-binding protein</fullName>
    </submittedName>
</protein>
<feature type="domain" description="Penicillin-binding protein transpeptidase" evidence="5">
    <location>
        <begin position="250"/>
        <end position="536"/>
    </location>
</feature>
<keyword evidence="2" id="KW-0121">Carboxypeptidase</keyword>
<sequence length="583" mass="65655">MLKALFNSIFKPLVELLRTASFNINYLFFSNQPNLTLRIRILFVILSFLVAFLVVAFRIIKLSTYNSQYSHCSRNMHFKHRKEIVDRNNNILAVNLFAPSIIARTKKISSPEGLVKQLQYVFTDINGDKLLNALKNNKNFVVVKRHLTPTQHKQVYDLGIPGLDFEEDYKRVYTYGNLLSHVLGYVSTDMRGLAGIENYYHNYLSNNDSQLKEEELNKPLVLSIDIRIQDIVSKELDKTIKDFSAIGGVGIIADPNNGEILALVSKPDFDPHYPAKAVGRQLFNKASLGVYELGSVMHALTIAIGLDTQTITLNNTYDLTDFKIDNFRIKDYKNFVGHYNVQEIFMYSSNIGIVQIGLDIGQFNLKKYFKLLALDKILKIELPEKANSLYHANTSWNNITTATISYGYGISISPLHFVQAMIPIVNGGNLYPITLIKRTPNDNLIAQKIFSSKTSKELNSLLRLAVKHGTSKNSDVVGYLVGGKVGTAKKIKDRKYDKNSIRSSFIGIYPSIAPKFIIYLMLDEPKSNNSTYELTNAAEHGITSAAAKIISKIGTLYGIQPYHTEMTSVQNLKTNNNSQHGIK</sequence>
<dbReference type="Pfam" id="PF00905">
    <property type="entry name" value="Transpeptidase"/>
    <property type="match status" value="1"/>
</dbReference>
<dbReference type="EMBL" id="LS398551">
    <property type="protein sequence ID" value="SPR13168.1"/>
    <property type="molecule type" value="Genomic_DNA"/>
</dbReference>
<evidence type="ECO:0000256" key="2">
    <source>
        <dbReference type="ARBA" id="ARBA00022645"/>
    </source>
</evidence>
<dbReference type="Proteomes" id="UP000244959">
    <property type="component" value="Chromosome I"/>
</dbReference>
<organism evidence="7 9">
    <name type="scientific">Orientia tsutsugamushi str. Gilliam</name>
    <dbReference type="NCBI Taxonomy" id="1359184"/>
    <lineage>
        <taxon>Bacteria</taxon>
        <taxon>Pseudomonadati</taxon>
        <taxon>Pseudomonadota</taxon>
        <taxon>Alphaproteobacteria</taxon>
        <taxon>Rickettsiales</taxon>
        <taxon>Rickettsiaceae</taxon>
        <taxon>Rickettsieae</taxon>
        <taxon>Orientia</taxon>
    </lineage>
</organism>
<dbReference type="InterPro" id="IPR005311">
    <property type="entry name" value="PBP_dimer"/>
</dbReference>
<dbReference type="AlphaFoldDB" id="A0A0F3MEW7"/>
<dbReference type="SUPFAM" id="SSF56601">
    <property type="entry name" value="beta-lactamase/transpeptidase-like"/>
    <property type="match status" value="1"/>
</dbReference>
<dbReference type="GO" id="GO:0004180">
    <property type="term" value="F:carboxypeptidase activity"/>
    <property type="evidence" value="ECO:0007669"/>
    <property type="project" value="UniProtKB-KW"/>
</dbReference>
<dbReference type="GO" id="GO:0008658">
    <property type="term" value="F:penicillin binding"/>
    <property type="evidence" value="ECO:0007669"/>
    <property type="project" value="InterPro"/>
</dbReference>
<keyword evidence="4" id="KW-0812">Transmembrane</keyword>
<comment type="subcellular location">
    <subcellularLocation>
        <location evidence="1">Membrane</location>
    </subcellularLocation>
</comment>
<evidence type="ECO:0000259" key="5">
    <source>
        <dbReference type="Pfam" id="PF00905"/>
    </source>
</evidence>
<dbReference type="InterPro" id="IPR001460">
    <property type="entry name" value="PCN-bd_Tpept"/>
</dbReference>
<keyword evidence="4" id="KW-1133">Transmembrane helix</keyword>
<dbReference type="GO" id="GO:0005886">
    <property type="term" value="C:plasma membrane"/>
    <property type="evidence" value="ECO:0007669"/>
    <property type="project" value="TreeGrafter"/>
</dbReference>
<dbReference type="PATRIC" id="fig|1359184.3.peg.25"/>
<dbReference type="EMBL" id="LANO01000001">
    <property type="protein sequence ID" value="KJV54318.1"/>
    <property type="molecule type" value="Genomic_DNA"/>
</dbReference>
<dbReference type="InterPro" id="IPR050515">
    <property type="entry name" value="Beta-lactam/transpept"/>
</dbReference>
<dbReference type="Pfam" id="PF03717">
    <property type="entry name" value="PBP_dimer"/>
    <property type="match status" value="1"/>
</dbReference>
<evidence type="ECO:0000256" key="4">
    <source>
        <dbReference type="SAM" id="Phobius"/>
    </source>
</evidence>
<dbReference type="GO" id="GO:0071555">
    <property type="term" value="P:cell wall organization"/>
    <property type="evidence" value="ECO:0007669"/>
    <property type="project" value="TreeGrafter"/>
</dbReference>
<dbReference type="InterPro" id="IPR036138">
    <property type="entry name" value="PBP_dimer_sf"/>
</dbReference>
<feature type="transmembrane region" description="Helical" evidence="4">
    <location>
        <begin position="41"/>
        <end position="60"/>
    </location>
</feature>
<evidence type="ECO:0000313" key="8">
    <source>
        <dbReference type="EMBL" id="SPR13168.1"/>
    </source>
</evidence>
<name>A0A0F3MEW7_ORITS</name>
<keyword evidence="2" id="KW-0645">Protease</keyword>
<reference evidence="10" key="2">
    <citation type="submission" date="2018-03" db="EMBL/GenBank/DDBJ databases">
        <authorList>
            <person name="Batty M. E."/>
            <person name="Batty M E."/>
        </authorList>
    </citation>
    <scope>NUCLEOTIDE SEQUENCE [LARGE SCALE GENOMIC DNA]</scope>
    <source>
        <strain evidence="10">Gilliam</strain>
    </source>
</reference>
<evidence type="ECO:0000259" key="6">
    <source>
        <dbReference type="Pfam" id="PF03717"/>
    </source>
</evidence>
<evidence type="ECO:0000313" key="9">
    <source>
        <dbReference type="Proteomes" id="UP000033769"/>
    </source>
</evidence>
<evidence type="ECO:0000313" key="10">
    <source>
        <dbReference type="Proteomes" id="UP000244959"/>
    </source>
</evidence>
<evidence type="ECO:0000256" key="1">
    <source>
        <dbReference type="ARBA" id="ARBA00004370"/>
    </source>
</evidence>
<keyword evidence="10" id="KW-1185">Reference proteome</keyword>
<dbReference type="PANTHER" id="PTHR30627:SF1">
    <property type="entry name" value="PEPTIDOGLYCAN D,D-TRANSPEPTIDASE FTSI"/>
    <property type="match status" value="1"/>
</dbReference>
<evidence type="ECO:0000256" key="3">
    <source>
        <dbReference type="ARBA" id="ARBA00023136"/>
    </source>
</evidence>
<gene>
    <name evidence="8" type="primary">pbpA2</name>
    <name evidence="8" type="ORF">GILLIAM_02709</name>
    <name evidence="7" type="ORF">OTSGILL_0020</name>
</gene>
<dbReference type="Gene3D" id="3.90.1310.10">
    <property type="entry name" value="Penicillin-binding protein 2a (Domain 2)"/>
    <property type="match status" value="1"/>
</dbReference>
<dbReference type="Proteomes" id="UP000033769">
    <property type="component" value="Unassembled WGS sequence"/>
</dbReference>
<keyword evidence="3 4" id="KW-0472">Membrane</keyword>
<dbReference type="Gene3D" id="3.40.710.10">
    <property type="entry name" value="DD-peptidase/beta-lactamase superfamily"/>
    <property type="match status" value="1"/>
</dbReference>
<keyword evidence="2" id="KW-0378">Hydrolase</keyword>
<proteinExistence type="predicted"/>
<reference evidence="7 9" key="1">
    <citation type="submission" date="2015-02" db="EMBL/GenBank/DDBJ databases">
        <title>Genome Sequencing of Rickettsiales.</title>
        <authorList>
            <person name="Daugherty S.C."/>
            <person name="Su Q."/>
            <person name="Abolude K."/>
            <person name="Beier-Sexton M."/>
            <person name="Carlyon J.A."/>
            <person name="Carter R."/>
            <person name="Day N.P."/>
            <person name="Dumler S.J."/>
            <person name="Dyachenko V."/>
            <person name="Godinez A."/>
            <person name="Kurtti T.J."/>
            <person name="Lichay M."/>
            <person name="Mullins K.E."/>
            <person name="Ott S."/>
            <person name="Pappas-Brown V."/>
            <person name="Paris D.H."/>
            <person name="Patel P."/>
            <person name="Richards A.L."/>
            <person name="Sadzewicz L."/>
            <person name="Sears K."/>
            <person name="Seidman D."/>
            <person name="Sengamalay N."/>
            <person name="Stenos J."/>
            <person name="Tallon L.J."/>
            <person name="Vincent G."/>
            <person name="Fraser C.M."/>
            <person name="Munderloh U."/>
            <person name="Dunning-Hotopp J.C."/>
        </authorList>
    </citation>
    <scope>NUCLEOTIDE SEQUENCE [LARGE SCALE GENOMIC DNA]</scope>
    <source>
        <strain evidence="7 9">Gilliam</strain>
    </source>
</reference>
<dbReference type="InterPro" id="IPR012338">
    <property type="entry name" value="Beta-lactam/transpept-like"/>
</dbReference>
<dbReference type="SUPFAM" id="SSF56519">
    <property type="entry name" value="Penicillin binding protein dimerisation domain"/>
    <property type="match status" value="1"/>
</dbReference>
<feature type="domain" description="Penicillin-binding protein dimerisation" evidence="6">
    <location>
        <begin position="81"/>
        <end position="204"/>
    </location>
</feature>
<dbReference type="PANTHER" id="PTHR30627">
    <property type="entry name" value="PEPTIDOGLYCAN D,D-TRANSPEPTIDASE"/>
    <property type="match status" value="1"/>
</dbReference>
<evidence type="ECO:0000313" key="7">
    <source>
        <dbReference type="EMBL" id="KJV54318.1"/>
    </source>
</evidence>
<dbReference type="RefSeq" id="WP_052692488.1">
    <property type="nucleotide sequence ID" value="NZ_LS398551.1"/>
</dbReference>
<dbReference type="Gene3D" id="3.30.450.330">
    <property type="match status" value="1"/>
</dbReference>
<reference evidence="8" key="3">
    <citation type="submission" date="2018-03" db="EMBL/GenBank/DDBJ databases">
        <authorList>
            <person name="Keele B.F."/>
        </authorList>
    </citation>
    <scope>NUCLEOTIDE SEQUENCE [LARGE SCALE GENOMIC DNA]</scope>
    <source>
        <strain evidence="8">Gilliam</strain>
    </source>
</reference>
<accession>A0A0F3MEW7</accession>